<evidence type="ECO:0000259" key="4">
    <source>
        <dbReference type="PROSITE" id="PS50887"/>
    </source>
</evidence>
<dbReference type="PANTHER" id="PTHR45138">
    <property type="entry name" value="REGULATORY COMPONENTS OF SENSORY TRANSDUCTION SYSTEM"/>
    <property type="match status" value="1"/>
</dbReference>
<dbReference type="CDD" id="cd01949">
    <property type="entry name" value="GGDEF"/>
    <property type="match status" value="1"/>
</dbReference>
<evidence type="ECO:0000313" key="5">
    <source>
        <dbReference type="EMBL" id="SCX35372.1"/>
    </source>
</evidence>
<dbReference type="InterPro" id="IPR000160">
    <property type="entry name" value="GGDEF_dom"/>
</dbReference>
<evidence type="ECO:0000256" key="3">
    <source>
        <dbReference type="SAM" id="Phobius"/>
    </source>
</evidence>
<dbReference type="Gene3D" id="3.30.70.270">
    <property type="match status" value="1"/>
</dbReference>
<dbReference type="InterPro" id="IPR029787">
    <property type="entry name" value="Nucleotide_cyclase"/>
</dbReference>
<feature type="transmembrane region" description="Helical" evidence="3">
    <location>
        <begin position="6"/>
        <end position="24"/>
    </location>
</feature>
<dbReference type="InterPro" id="IPR043128">
    <property type="entry name" value="Rev_trsase/Diguanyl_cyclase"/>
</dbReference>
<organism evidence="5 6">
    <name type="scientific">Agrobacterium rosae</name>
    <dbReference type="NCBI Taxonomy" id="1972867"/>
    <lineage>
        <taxon>Bacteria</taxon>
        <taxon>Pseudomonadati</taxon>
        <taxon>Pseudomonadota</taxon>
        <taxon>Alphaproteobacteria</taxon>
        <taxon>Hyphomicrobiales</taxon>
        <taxon>Rhizobiaceae</taxon>
        <taxon>Rhizobium/Agrobacterium group</taxon>
        <taxon>Agrobacterium</taxon>
    </lineage>
</organism>
<evidence type="ECO:0000313" key="6">
    <source>
        <dbReference type="Proteomes" id="UP000187891"/>
    </source>
</evidence>
<feature type="transmembrane region" description="Helical" evidence="3">
    <location>
        <begin position="36"/>
        <end position="53"/>
    </location>
</feature>
<proteinExistence type="predicted"/>
<name>A0A1R3U3Y7_9HYPH</name>
<dbReference type="SMART" id="SM00267">
    <property type="entry name" value="GGDEF"/>
    <property type="match status" value="1"/>
</dbReference>
<dbReference type="EC" id="2.7.7.65" evidence="1"/>
<dbReference type="GO" id="GO:0052621">
    <property type="term" value="F:diguanylate cyclase activity"/>
    <property type="evidence" value="ECO:0007669"/>
    <property type="project" value="UniProtKB-EC"/>
</dbReference>
<dbReference type="SUPFAM" id="SSF55073">
    <property type="entry name" value="Nucleotide cyclase"/>
    <property type="match status" value="1"/>
</dbReference>
<feature type="transmembrane region" description="Helical" evidence="3">
    <location>
        <begin position="94"/>
        <end position="114"/>
    </location>
</feature>
<dbReference type="EMBL" id="FMUE01000020">
    <property type="protein sequence ID" value="SCX35372.1"/>
    <property type="molecule type" value="Genomic_DNA"/>
</dbReference>
<accession>A0A1R3U3Y7</accession>
<dbReference type="NCBIfam" id="TIGR00254">
    <property type="entry name" value="GGDEF"/>
    <property type="match status" value="1"/>
</dbReference>
<dbReference type="RefSeq" id="WP_077122871.1">
    <property type="nucleotide sequence ID" value="NZ_FMUE01000020.1"/>
</dbReference>
<dbReference type="STRING" id="1907666.DSM25559_4931"/>
<keyword evidence="3" id="KW-0812">Transmembrane</keyword>
<evidence type="ECO:0000256" key="1">
    <source>
        <dbReference type="ARBA" id="ARBA00012528"/>
    </source>
</evidence>
<comment type="catalytic activity">
    <reaction evidence="2">
        <text>2 GTP = 3',3'-c-di-GMP + 2 diphosphate</text>
        <dbReference type="Rhea" id="RHEA:24898"/>
        <dbReference type="ChEBI" id="CHEBI:33019"/>
        <dbReference type="ChEBI" id="CHEBI:37565"/>
        <dbReference type="ChEBI" id="CHEBI:58805"/>
        <dbReference type="EC" id="2.7.7.65"/>
    </reaction>
</comment>
<keyword evidence="3" id="KW-0472">Membrane</keyword>
<feature type="transmembrane region" description="Helical" evidence="3">
    <location>
        <begin position="152"/>
        <end position="178"/>
    </location>
</feature>
<dbReference type="PROSITE" id="PS50887">
    <property type="entry name" value="GGDEF"/>
    <property type="match status" value="1"/>
</dbReference>
<keyword evidence="3" id="KW-1133">Transmembrane helix</keyword>
<reference evidence="6" key="1">
    <citation type="submission" date="2016-10" db="EMBL/GenBank/DDBJ databases">
        <authorList>
            <person name="Wibberg D."/>
        </authorList>
    </citation>
    <scope>NUCLEOTIDE SEQUENCE [LARGE SCALE GENOMIC DNA]</scope>
</reference>
<dbReference type="Pfam" id="PF00990">
    <property type="entry name" value="GGDEF"/>
    <property type="match status" value="1"/>
</dbReference>
<dbReference type="Proteomes" id="UP000187891">
    <property type="component" value="Unassembled WGS sequence"/>
</dbReference>
<evidence type="ECO:0000256" key="2">
    <source>
        <dbReference type="ARBA" id="ARBA00034247"/>
    </source>
</evidence>
<feature type="transmembrane region" description="Helical" evidence="3">
    <location>
        <begin position="65"/>
        <end position="87"/>
    </location>
</feature>
<feature type="transmembrane region" description="Helical" evidence="3">
    <location>
        <begin position="120"/>
        <end position="140"/>
    </location>
</feature>
<dbReference type="InterPro" id="IPR050469">
    <property type="entry name" value="Diguanylate_Cyclase"/>
</dbReference>
<protein>
    <recommendedName>
        <fullName evidence="1">diguanylate cyclase</fullName>
        <ecNumber evidence="1">2.7.7.65</ecNumber>
    </recommendedName>
</protein>
<dbReference type="FunFam" id="3.30.70.270:FF:000001">
    <property type="entry name" value="Diguanylate cyclase domain protein"/>
    <property type="match status" value="1"/>
</dbReference>
<dbReference type="PANTHER" id="PTHR45138:SF9">
    <property type="entry name" value="DIGUANYLATE CYCLASE DGCM-RELATED"/>
    <property type="match status" value="1"/>
</dbReference>
<feature type="domain" description="GGDEF" evidence="4">
    <location>
        <begin position="254"/>
        <end position="388"/>
    </location>
</feature>
<dbReference type="AlphaFoldDB" id="A0A1R3U3Y7"/>
<gene>
    <name evidence="5" type="primary">pleD_4</name>
    <name evidence="5" type="ORF">DSM25559_4931</name>
</gene>
<feature type="transmembrane region" description="Helical" evidence="3">
    <location>
        <begin position="190"/>
        <end position="213"/>
    </location>
</feature>
<sequence length="398" mass="43144">MDINTLLFASVAARGGFILIFLIASVKSEARIAFRLWTISIFGSATGILLFYGDPHYPYYLAGRGWLIYTIIGLSLSCMWAGGRAFFGYRVNKAAFAVIGFVPGLVYGGARTGGMLPDTVLLLTIATLVVAMAVVSHPFLSRRGRRFLPSQLLVGVSLATYSAALFTSFVLVVVRLFVSGVAPDPQASDISLALFIDQLMSVLIYVGLVAMSLEHVQMRMKQLATIDPLTGLANRRGVQEQTAAVIDACRRARRPMAVLIADLDHFKSINDQYGHDCGDMVLQEFGNRLSSHSRRGQDVTGRWGGEEFLAVLSDMTLAEAVSFADRLCLRVAQEPFDLGDQKITVTVSIGVASIDCHASSLDKAVRAADEALYEAKRNGRNRAHSAEPIVAPAFAQAM</sequence>